<dbReference type="RefSeq" id="WP_108212298.1">
    <property type="nucleotide sequence ID" value="NZ_QBKI01000006.1"/>
</dbReference>
<dbReference type="GO" id="GO:0019867">
    <property type="term" value="C:outer membrane"/>
    <property type="evidence" value="ECO:0007669"/>
    <property type="project" value="InterPro"/>
</dbReference>
<keyword evidence="3" id="KW-1185">Reference proteome</keyword>
<keyword evidence="1" id="KW-0732">Signal</keyword>
<evidence type="ECO:0000313" key="2">
    <source>
        <dbReference type="EMBL" id="PTX18433.1"/>
    </source>
</evidence>
<dbReference type="CDD" id="cd12956">
    <property type="entry name" value="CBM_SusE-F_like"/>
    <property type="match status" value="1"/>
</dbReference>
<dbReference type="EMBL" id="QBKI01000006">
    <property type="protein sequence ID" value="PTX18433.1"/>
    <property type="molecule type" value="Genomic_DNA"/>
</dbReference>
<name>A0A2T5YGJ6_9BACT</name>
<dbReference type="Gene3D" id="2.60.40.3620">
    <property type="match status" value="2"/>
</dbReference>
<reference evidence="2 3" key="1">
    <citation type="submission" date="2018-04" db="EMBL/GenBank/DDBJ databases">
        <title>Genomic Encyclopedia of Archaeal and Bacterial Type Strains, Phase II (KMG-II): from individual species to whole genera.</title>
        <authorList>
            <person name="Goeker M."/>
        </authorList>
    </citation>
    <scope>NUCLEOTIDE SEQUENCE [LARGE SCALE GENOMIC DNA]</scope>
    <source>
        <strain evidence="2 3">DSM 100162</strain>
    </source>
</reference>
<dbReference type="CDD" id="cd12967">
    <property type="entry name" value="CBM_SusE-F_like_u1"/>
    <property type="match status" value="1"/>
</dbReference>
<gene>
    <name evidence="2" type="ORF">C8N40_106233</name>
</gene>
<feature type="chain" id="PRO_5015506144" evidence="1">
    <location>
        <begin position="23"/>
        <end position="321"/>
    </location>
</feature>
<dbReference type="GO" id="GO:2001070">
    <property type="term" value="F:starch binding"/>
    <property type="evidence" value="ECO:0007669"/>
    <property type="project" value="InterPro"/>
</dbReference>
<evidence type="ECO:0000313" key="3">
    <source>
        <dbReference type="Proteomes" id="UP000244225"/>
    </source>
</evidence>
<feature type="signal peptide" evidence="1">
    <location>
        <begin position="1"/>
        <end position="22"/>
    </location>
</feature>
<accession>A0A2T5YGJ6</accession>
<dbReference type="PROSITE" id="PS51257">
    <property type="entry name" value="PROKAR_LIPOPROTEIN"/>
    <property type="match status" value="1"/>
</dbReference>
<evidence type="ECO:0000256" key="1">
    <source>
        <dbReference type="SAM" id="SignalP"/>
    </source>
</evidence>
<protein>
    <submittedName>
        <fullName evidence="2">Uncharacterized protein DUF5019</fullName>
    </submittedName>
</protein>
<dbReference type="AlphaFoldDB" id="A0A2T5YGJ6"/>
<dbReference type="OrthoDB" id="975117at2"/>
<dbReference type="Proteomes" id="UP000244225">
    <property type="component" value="Unassembled WGS sequence"/>
</dbReference>
<sequence>MLKRTIFSKLLTLLALCSLTFATVSCEDEDWKSLDDLAVTINQITPDTVFFGNMYSVNVIANKASELRISLGQAGGGNSVFDTVITNPGGKFVFTKDIPVPESGEWDGDYTLKVSSGSIEKVKNVHFKEAPGFPTLWVPGSHQGWDPASAPKIISLGKDDKYEGYVNFPNSNTEFKFTSHPNWDNTNYGAGEGGALSTDGSAGNLTASEPGYYLLKADLNDNTWSATKTSWGVIGDATAGGWDSDQDLTYDAKDMVWKGTLTLKAGEIKFRANDGWDINLGDDGANGSLEYGGANIKIAAAGTYEIELNLSEAGNYTYTIK</sequence>
<organism evidence="2 3">
    <name type="scientific">Pontibacter mucosus</name>
    <dbReference type="NCBI Taxonomy" id="1649266"/>
    <lineage>
        <taxon>Bacteria</taxon>
        <taxon>Pseudomonadati</taxon>
        <taxon>Bacteroidota</taxon>
        <taxon>Cytophagia</taxon>
        <taxon>Cytophagales</taxon>
        <taxon>Hymenobacteraceae</taxon>
        <taxon>Pontibacter</taxon>
    </lineage>
</organism>
<proteinExistence type="predicted"/>
<comment type="caution">
    <text evidence="2">The sequence shown here is derived from an EMBL/GenBank/DDBJ whole genome shotgun (WGS) entry which is preliminary data.</text>
</comment>